<proteinExistence type="predicted"/>
<evidence type="ECO:0000313" key="1">
    <source>
        <dbReference type="Proteomes" id="UP000694865"/>
    </source>
</evidence>
<protein>
    <submittedName>
        <fullName evidence="2">Uncharacterized protein LOC102801711</fullName>
    </submittedName>
</protein>
<keyword evidence="1" id="KW-1185">Reference proteome</keyword>
<evidence type="ECO:0000313" key="2">
    <source>
        <dbReference type="RefSeq" id="XP_006815852.1"/>
    </source>
</evidence>
<sequence length="657" mass="73890">MGSRLQQCLVGKGFNGLQTATVFGGKRIQWAPDCNSVWWERESMGSRLQQCLVGKGFNGLLTATVFGGKRIQWAPDCNSVLWERDSMGSRLQQCWVGNGFNGLQTATVFGGKRVKCAQDCNSVWWERDSMGFRLQQCLVGKGFNGLQTATVFGGKGIQWAPDCNSVWWGKGSMGSRIQQCLVGKGFNGLETATVFGGKRVQSAPDCNSVWWGKGSIGSRLQQCLVGKGFNGLQDTTVFGGKRVQWARDCNSVWWEKGSIGSRLQQCLVGKGFNGLQDTTVFGGKRVQWARDCNSVWWERDSMGSRLQQCLVGKGFNGLQDTTVFGGKRDCHYRPPTLPHAQHGWLKKENTQIDVNTWSGLCDGNGMLHDYLLNFTKEFLQQDHPAKWAAIDLNAGHRAEDESINQVDRELAEFLRSVLSENNNLTVFILGDHGKTYQSFPSHIGGYYETQLPFLSIILPNKLLDENPSMVDVLIVNQERYIVQSDLHKTMKSLIQYPLAVSGSVAPQAINILTDIIPRNRTCEEAGLPSWSCVCGTMKKMSDFEWQEKHTRMAQLALDFVNAKHKQLKKKNISSCLDLHLSKINHIFMNENPSSNSEWTTLYQITFQTIEKLTTWQAVVDDLFDIKQVKHVSLYQRFEVCQDKEVPLQYCVCDHPTN</sequence>
<dbReference type="SUPFAM" id="SSF53649">
    <property type="entry name" value="Alkaline phosphatase-like"/>
    <property type="match status" value="1"/>
</dbReference>
<reference evidence="2" key="1">
    <citation type="submission" date="2025-08" db="UniProtKB">
        <authorList>
            <consortium name="RefSeq"/>
        </authorList>
    </citation>
    <scope>IDENTIFICATION</scope>
    <source>
        <tissue evidence="2">Testes</tissue>
    </source>
</reference>
<dbReference type="PANTHER" id="PTHR10974:SF37">
    <property type="entry name" value="SULFATASE N-TERMINAL DOMAIN-CONTAINING PROTEIN"/>
    <property type="match status" value="1"/>
</dbReference>
<dbReference type="PANTHER" id="PTHR10974">
    <property type="entry name" value="FI08016P-RELATED"/>
    <property type="match status" value="1"/>
</dbReference>
<dbReference type="RefSeq" id="XP_006815852.1">
    <property type="nucleotide sequence ID" value="XM_006815789.1"/>
</dbReference>
<dbReference type="Pfam" id="PF02995">
    <property type="entry name" value="DUF229"/>
    <property type="match status" value="1"/>
</dbReference>
<dbReference type="Proteomes" id="UP000694865">
    <property type="component" value="Unplaced"/>
</dbReference>
<dbReference type="InterPro" id="IPR004245">
    <property type="entry name" value="DUF229"/>
</dbReference>
<accession>A0ABM0M761</accession>
<gene>
    <name evidence="2" type="primary">LOC102801711</name>
</gene>
<dbReference type="GeneID" id="102801711"/>
<dbReference type="InterPro" id="IPR017850">
    <property type="entry name" value="Alkaline_phosphatase_core_sf"/>
</dbReference>
<name>A0ABM0M761_SACKO</name>
<organism evidence="1 2">
    <name type="scientific">Saccoglossus kowalevskii</name>
    <name type="common">Acorn worm</name>
    <dbReference type="NCBI Taxonomy" id="10224"/>
    <lineage>
        <taxon>Eukaryota</taxon>
        <taxon>Metazoa</taxon>
        <taxon>Hemichordata</taxon>
        <taxon>Enteropneusta</taxon>
        <taxon>Harrimaniidae</taxon>
        <taxon>Saccoglossus</taxon>
    </lineage>
</organism>